<comment type="caution">
    <text evidence="2">The sequence shown here is derived from an EMBL/GenBank/DDBJ whole genome shotgun (WGS) entry which is preliminary data.</text>
</comment>
<dbReference type="InterPro" id="IPR002559">
    <property type="entry name" value="Transposase_11"/>
</dbReference>
<sequence>SSVDLDGSHTTTLRGGECCGYQGRKKRTTTNAIYVTDRQGIPLAMSTPVSGSHNDLHNISLVLQDLFAGIKDSGLSVSGLFLNADAGFDSALFRRGCHQQEVFPNVAFNKRRGMRRDDELFDELLYKERYSIERTNVWMDSYRSVLNRFDTTQTSWEGWNYIAFY</sequence>
<dbReference type="Proteomes" id="UP000018872">
    <property type="component" value="Unassembled WGS sequence"/>
</dbReference>
<dbReference type="EMBL" id="AYYC01000213">
    <property type="protein sequence ID" value="ETK05791.1"/>
    <property type="molecule type" value="Genomic_DNA"/>
</dbReference>
<feature type="domain" description="Transposase IS4-like" evidence="1">
    <location>
        <begin position="10"/>
        <end position="146"/>
    </location>
</feature>
<dbReference type="GO" id="GO:0003677">
    <property type="term" value="F:DNA binding"/>
    <property type="evidence" value="ECO:0007669"/>
    <property type="project" value="InterPro"/>
</dbReference>
<protein>
    <submittedName>
        <fullName evidence="2">Transposase</fullName>
    </submittedName>
</protein>
<gene>
    <name evidence="2" type="ORF">T229_00930</name>
</gene>
<accession>W2CH17</accession>
<evidence type="ECO:0000259" key="1">
    <source>
        <dbReference type="Pfam" id="PF01609"/>
    </source>
</evidence>
<evidence type="ECO:0000313" key="3">
    <source>
        <dbReference type="Proteomes" id="UP000018872"/>
    </source>
</evidence>
<name>W2CH17_9BACT</name>
<dbReference type="Pfam" id="PF01609">
    <property type="entry name" value="DDE_Tnp_1"/>
    <property type="match status" value="1"/>
</dbReference>
<dbReference type="AlphaFoldDB" id="W2CH17"/>
<feature type="non-terminal residue" evidence="2">
    <location>
        <position position="1"/>
    </location>
</feature>
<dbReference type="GO" id="GO:0006313">
    <property type="term" value="P:DNA transposition"/>
    <property type="evidence" value="ECO:0007669"/>
    <property type="project" value="InterPro"/>
</dbReference>
<proteinExistence type="predicted"/>
<evidence type="ECO:0000313" key="2">
    <source>
        <dbReference type="EMBL" id="ETK05791.1"/>
    </source>
</evidence>
<organism evidence="2 3">
    <name type="scientific">Tannerella sp. oral taxon BU063 isolate Cell 5</name>
    <dbReference type="NCBI Taxonomy" id="1410950"/>
    <lineage>
        <taxon>Bacteria</taxon>
        <taxon>Pseudomonadati</taxon>
        <taxon>Bacteroidota</taxon>
        <taxon>Bacteroidia</taxon>
        <taxon>Bacteroidales</taxon>
        <taxon>Tannerellaceae</taxon>
        <taxon>Tannerella</taxon>
    </lineage>
</organism>
<dbReference type="GO" id="GO:0004803">
    <property type="term" value="F:transposase activity"/>
    <property type="evidence" value="ECO:0007669"/>
    <property type="project" value="InterPro"/>
</dbReference>
<reference evidence="2 3" key="1">
    <citation type="submission" date="2013-11" db="EMBL/GenBank/DDBJ databases">
        <title>Single cell genomics of uncultured Tannerella BU063 (oral taxon 286).</title>
        <authorList>
            <person name="Beall C.J."/>
            <person name="Campbell A.G."/>
            <person name="Griffen A.L."/>
            <person name="Podar M."/>
            <person name="Leys E.J."/>
        </authorList>
    </citation>
    <scope>NUCLEOTIDE SEQUENCE [LARGE SCALE GENOMIC DNA]</scope>
    <source>
        <strain evidence="2">Cell 5</strain>
    </source>
</reference>